<comment type="caution">
    <text evidence="1">The sequence shown here is derived from an EMBL/GenBank/DDBJ whole genome shotgun (WGS) entry which is preliminary data.</text>
</comment>
<proteinExistence type="predicted"/>
<reference evidence="1" key="1">
    <citation type="submission" date="2023-05" db="EMBL/GenBank/DDBJ databases">
        <title>Nepenthes gracilis genome sequencing.</title>
        <authorList>
            <person name="Fukushima K."/>
        </authorList>
    </citation>
    <scope>NUCLEOTIDE SEQUENCE</scope>
    <source>
        <strain evidence="1">SING2019-196</strain>
    </source>
</reference>
<dbReference type="Gene3D" id="2.60.260.20">
    <property type="entry name" value="Urease metallochaperone UreE, N-terminal domain"/>
    <property type="match status" value="1"/>
</dbReference>
<evidence type="ECO:0000313" key="2">
    <source>
        <dbReference type="Proteomes" id="UP001279734"/>
    </source>
</evidence>
<evidence type="ECO:0000313" key="1">
    <source>
        <dbReference type="EMBL" id="GMH11938.1"/>
    </source>
</evidence>
<organism evidence="1 2">
    <name type="scientific">Nepenthes gracilis</name>
    <name type="common">Slender pitcher plant</name>
    <dbReference type="NCBI Taxonomy" id="150966"/>
    <lineage>
        <taxon>Eukaryota</taxon>
        <taxon>Viridiplantae</taxon>
        <taxon>Streptophyta</taxon>
        <taxon>Embryophyta</taxon>
        <taxon>Tracheophyta</taxon>
        <taxon>Spermatophyta</taxon>
        <taxon>Magnoliopsida</taxon>
        <taxon>eudicotyledons</taxon>
        <taxon>Gunneridae</taxon>
        <taxon>Pentapetalae</taxon>
        <taxon>Caryophyllales</taxon>
        <taxon>Nepenthaceae</taxon>
        <taxon>Nepenthes</taxon>
    </lineage>
</organism>
<dbReference type="Proteomes" id="UP001279734">
    <property type="component" value="Unassembled WGS sequence"/>
</dbReference>
<dbReference type="AlphaFoldDB" id="A0AAD3XP99"/>
<gene>
    <name evidence="1" type="ORF">Nepgr_013779</name>
</gene>
<sequence>MDRCQQCGGLGKMKSKRSIKIIIPPGFDDGATMKLQGEGNYDKQSSLPPTAAVASKDGTVVKITTLRCEVENTKQEAKAVAAQLHGGVGLHNFGAWLPSMPVNWNLMIDLWILMGTPDDERHLFDHVTCNISSSVDEVTIPGALTLDLSEQEILQADSSLRRPEEEVALLDSYASIKSNVVVGSWIKSCRKRARSIVESDDTSPFYDESDDTADLCPQCAVGGSRTAHATIAALSELILDGREQVVDLSSFTVARFVAARKG</sequence>
<accession>A0AAD3XP99</accession>
<dbReference type="EMBL" id="BSYO01000011">
    <property type="protein sequence ID" value="GMH11938.1"/>
    <property type="molecule type" value="Genomic_DNA"/>
</dbReference>
<name>A0AAD3XP99_NEPGR</name>
<protein>
    <submittedName>
        <fullName evidence="1">Uncharacterized protein</fullName>
    </submittedName>
</protein>
<keyword evidence="2" id="KW-1185">Reference proteome</keyword>